<dbReference type="NCBIfam" id="TIGR03262">
    <property type="entry name" value="PhnU2"/>
    <property type="match status" value="1"/>
</dbReference>
<gene>
    <name evidence="7" type="ORF">LCR_03750</name>
</gene>
<sequence>MTAPLATSSLLPPATARQDSHWQRLCRGWSRDQLLQLILLLLGIALLVGGLLLPLLTMLQKSLQDENGLWVGLANFSAYFDSPHLGRTIGNTLWLGGLITALVVTIAFGYAYALTRTCMPGKGLFRLIGLIPLLMPSLLPAISLVYWFGNQGIAKGLLGGESIYGPIGIVIGLGFWCFPHALMILITALGQSDARLYEASRVLGSSGWRTFVTVTLPTARYGLLSAAIAVFTLTICDFGVAKVIGGQYSVLATDIYRQVIGMQNFSLGAVASVTLLLPALLSFALEHRVRSKMQEQSSTKAVPYCPKPHRLRDLLALGWCTLWALLFLALVGMAVYGSLVQFWPYNLGLTLDHYAFDSNSVYGWQPFTNTLQLGLFTALVGTVLVMVLAWAQEKGRHFAWLRQLLHILAMLSLAVPGMVLGLGYIFFFNGNPLFGGLYGTLYGTLPLMVLSCVIHYYTVGHMTALTSLKQLPKELELVAISLRIPLWKAFWRVTLPASLPALLEIFIYLFVNAMTTTSAVIFLYSSDSVLASIAVLNMEDSGDTAAAAAMATLILLAAATIKLLQLLLSRTLLARTQRWRHP</sequence>
<dbReference type="GO" id="GO:0055085">
    <property type="term" value="P:transmembrane transport"/>
    <property type="evidence" value="ECO:0007669"/>
    <property type="project" value="InterPro"/>
</dbReference>
<reference evidence="7 8" key="1">
    <citation type="submission" date="2016-02" db="EMBL/GenBank/DDBJ databases">
        <title>Draft genome sequence of Aeromonas trota strain 1999lcr isolated from cerebrospinal fluid (CSF).</title>
        <authorList>
            <person name="Dallagassa C.B."/>
            <person name="Prediger K.C."/>
            <person name="Weiss V.A."/>
            <person name="Assis F.E."/>
            <person name="Baura V."/>
            <person name="Cruz L.M."/>
            <person name="Souza E.M."/>
            <person name="Pedrosa F.O."/>
            <person name="Fadel-Picheth C.M."/>
        </authorList>
    </citation>
    <scope>NUCLEOTIDE SEQUENCE [LARGE SCALE GENOMIC DNA]</scope>
    <source>
        <strain evidence="7 8">1999lcr</strain>
    </source>
</reference>
<dbReference type="PANTHER" id="PTHR43496:SF1">
    <property type="entry name" value="POLYGALACTURONAN_RHAMNOGALACTURONAN TRANSPORT SYSTEM PERMEASE PROTEIN YTEP"/>
    <property type="match status" value="1"/>
</dbReference>
<dbReference type="CDD" id="cd06261">
    <property type="entry name" value="TM_PBP2"/>
    <property type="match status" value="2"/>
</dbReference>
<dbReference type="InterPro" id="IPR017664">
    <property type="entry name" value="AminoethylPonate_ABC_perm-1"/>
</dbReference>
<feature type="domain" description="ABC transmembrane type-1" evidence="6">
    <location>
        <begin position="367"/>
        <end position="565"/>
    </location>
</feature>
<feature type="transmembrane region" description="Helical" evidence="5">
    <location>
        <begin position="265"/>
        <end position="285"/>
    </location>
</feature>
<feature type="transmembrane region" description="Helical" evidence="5">
    <location>
        <begin position="124"/>
        <end position="148"/>
    </location>
</feature>
<dbReference type="Proteomes" id="UP000078435">
    <property type="component" value="Unassembled WGS sequence"/>
</dbReference>
<feature type="transmembrane region" description="Helical" evidence="5">
    <location>
        <begin position="314"/>
        <end position="339"/>
    </location>
</feature>
<feature type="transmembrane region" description="Helical" evidence="5">
    <location>
        <begin position="439"/>
        <end position="459"/>
    </location>
</feature>
<feature type="transmembrane region" description="Helical" evidence="5">
    <location>
        <begin position="371"/>
        <end position="391"/>
    </location>
</feature>
<dbReference type="InterPro" id="IPR000515">
    <property type="entry name" value="MetI-like"/>
</dbReference>
<protein>
    <submittedName>
        <fullName evidence="7">Phosphonate ABC transporter permease</fullName>
    </submittedName>
</protein>
<keyword evidence="2 5" id="KW-0812">Transmembrane</keyword>
<feature type="transmembrane region" description="Helical" evidence="5">
    <location>
        <begin position="545"/>
        <end position="568"/>
    </location>
</feature>
<dbReference type="Pfam" id="PF00528">
    <property type="entry name" value="BPD_transp_1"/>
    <property type="match status" value="2"/>
</dbReference>
<comment type="caution">
    <text evidence="7">The sequence shown here is derived from an EMBL/GenBank/DDBJ whole genome shotgun (WGS) entry which is preliminary data.</text>
</comment>
<dbReference type="GO" id="GO:0005886">
    <property type="term" value="C:plasma membrane"/>
    <property type="evidence" value="ECO:0007669"/>
    <property type="project" value="UniProtKB-SubCell"/>
</dbReference>
<evidence type="ECO:0000313" key="7">
    <source>
        <dbReference type="EMBL" id="KXU78276.1"/>
    </source>
</evidence>
<feature type="transmembrane region" description="Helical" evidence="5">
    <location>
        <begin position="221"/>
        <end position="245"/>
    </location>
</feature>
<feature type="transmembrane region" description="Helical" evidence="5">
    <location>
        <begin position="92"/>
        <end position="112"/>
    </location>
</feature>
<dbReference type="PROSITE" id="PS50928">
    <property type="entry name" value="ABC_TM1"/>
    <property type="match status" value="2"/>
</dbReference>
<dbReference type="OrthoDB" id="7056428at2"/>
<evidence type="ECO:0000256" key="5">
    <source>
        <dbReference type="RuleBase" id="RU363032"/>
    </source>
</evidence>
<evidence type="ECO:0000256" key="3">
    <source>
        <dbReference type="ARBA" id="ARBA00022989"/>
    </source>
</evidence>
<evidence type="ECO:0000259" key="6">
    <source>
        <dbReference type="PROSITE" id="PS50928"/>
    </source>
</evidence>
<accession>A0A175VC72</accession>
<feature type="transmembrane region" description="Helical" evidence="5">
    <location>
        <begin position="35"/>
        <end position="56"/>
    </location>
</feature>
<dbReference type="SUPFAM" id="SSF161098">
    <property type="entry name" value="MetI-like"/>
    <property type="match status" value="2"/>
</dbReference>
<dbReference type="EMBL" id="JMGO02000018">
    <property type="protein sequence ID" value="KXU78276.1"/>
    <property type="molecule type" value="Genomic_DNA"/>
</dbReference>
<feature type="domain" description="ABC transmembrane type-1" evidence="6">
    <location>
        <begin position="89"/>
        <end position="286"/>
    </location>
</feature>
<dbReference type="Gene3D" id="1.10.3720.10">
    <property type="entry name" value="MetI-like"/>
    <property type="match status" value="2"/>
</dbReference>
<comment type="subcellular location">
    <subcellularLocation>
        <location evidence="1 5">Cell membrane</location>
        <topology evidence="1 5">Multi-pass membrane protein</topology>
    </subcellularLocation>
</comment>
<evidence type="ECO:0000313" key="8">
    <source>
        <dbReference type="Proteomes" id="UP000078435"/>
    </source>
</evidence>
<dbReference type="AlphaFoldDB" id="A0A175VC72"/>
<evidence type="ECO:0000256" key="1">
    <source>
        <dbReference type="ARBA" id="ARBA00004651"/>
    </source>
</evidence>
<comment type="similarity">
    <text evidence="5">Belongs to the binding-protein-dependent transport system permease family.</text>
</comment>
<keyword evidence="3 5" id="KW-1133">Transmembrane helix</keyword>
<keyword evidence="4 5" id="KW-0472">Membrane</keyword>
<keyword evidence="5" id="KW-0813">Transport</keyword>
<feature type="transmembrane region" description="Helical" evidence="5">
    <location>
        <begin position="403"/>
        <end position="427"/>
    </location>
</feature>
<dbReference type="PANTHER" id="PTHR43496">
    <property type="entry name" value="PROTEIN LPLB"/>
    <property type="match status" value="1"/>
</dbReference>
<proteinExistence type="inferred from homology"/>
<dbReference type="RefSeq" id="WP_026457311.1">
    <property type="nucleotide sequence ID" value="NZ_JMGO02000018.1"/>
</dbReference>
<feature type="transmembrane region" description="Helical" evidence="5">
    <location>
        <begin position="163"/>
        <end position="186"/>
    </location>
</feature>
<name>A0A175VC72_AEREN</name>
<evidence type="ECO:0000256" key="2">
    <source>
        <dbReference type="ARBA" id="ARBA00022692"/>
    </source>
</evidence>
<dbReference type="STRING" id="29489.VL01_12495"/>
<organism evidence="7 8">
    <name type="scientific">Aeromonas enteropelogenes</name>
    <name type="common">Aeromonas trota</name>
    <dbReference type="NCBI Taxonomy" id="29489"/>
    <lineage>
        <taxon>Bacteria</taxon>
        <taxon>Pseudomonadati</taxon>
        <taxon>Pseudomonadota</taxon>
        <taxon>Gammaproteobacteria</taxon>
        <taxon>Aeromonadales</taxon>
        <taxon>Aeromonadaceae</taxon>
        <taxon>Aeromonas</taxon>
    </lineage>
</organism>
<feature type="transmembrane region" description="Helical" evidence="5">
    <location>
        <begin position="505"/>
        <end position="525"/>
    </location>
</feature>
<evidence type="ECO:0000256" key="4">
    <source>
        <dbReference type="ARBA" id="ARBA00023136"/>
    </source>
</evidence>
<dbReference type="InterPro" id="IPR035906">
    <property type="entry name" value="MetI-like_sf"/>
</dbReference>